<proteinExistence type="predicted"/>
<dbReference type="Pfam" id="PF00078">
    <property type="entry name" value="RVT_1"/>
    <property type="match status" value="1"/>
</dbReference>
<accession>A0A0P4VW23</accession>
<dbReference type="SUPFAM" id="SSF56672">
    <property type="entry name" value="DNA/RNA polymerases"/>
    <property type="match status" value="1"/>
</dbReference>
<dbReference type="PROSITE" id="PS50878">
    <property type="entry name" value="RT_POL"/>
    <property type="match status" value="1"/>
</dbReference>
<evidence type="ECO:0000313" key="2">
    <source>
        <dbReference type="EMBL" id="JAI57049.1"/>
    </source>
</evidence>
<feature type="domain" description="Reverse transcriptase" evidence="1">
    <location>
        <begin position="1"/>
        <end position="174"/>
    </location>
</feature>
<dbReference type="InterPro" id="IPR000477">
    <property type="entry name" value="RT_dom"/>
</dbReference>
<dbReference type="PANTHER" id="PTHR33332">
    <property type="entry name" value="REVERSE TRANSCRIPTASE DOMAIN-CONTAINING PROTEIN"/>
    <property type="match status" value="1"/>
</dbReference>
<protein>
    <recommendedName>
        <fullName evidence="1">Reverse transcriptase domain-containing protein</fullName>
    </recommendedName>
</protein>
<evidence type="ECO:0000259" key="1">
    <source>
        <dbReference type="PROSITE" id="PS50878"/>
    </source>
</evidence>
<dbReference type="InterPro" id="IPR043502">
    <property type="entry name" value="DNA/RNA_pol_sf"/>
</dbReference>
<dbReference type="EMBL" id="GDRN01109612">
    <property type="protein sequence ID" value="JAI57049.1"/>
    <property type="molecule type" value="Transcribed_RNA"/>
</dbReference>
<organism evidence="2">
    <name type="scientific">Scylla olivacea</name>
    <name type="common">Orange mud crab</name>
    <name type="synonym">Cancer olivacea</name>
    <dbReference type="NCBI Taxonomy" id="85551"/>
    <lineage>
        <taxon>Eukaryota</taxon>
        <taxon>Metazoa</taxon>
        <taxon>Ecdysozoa</taxon>
        <taxon>Arthropoda</taxon>
        <taxon>Crustacea</taxon>
        <taxon>Multicrustacea</taxon>
        <taxon>Malacostraca</taxon>
        <taxon>Eumalacostraca</taxon>
        <taxon>Eucarida</taxon>
        <taxon>Decapoda</taxon>
        <taxon>Pleocyemata</taxon>
        <taxon>Brachyura</taxon>
        <taxon>Eubrachyura</taxon>
        <taxon>Portunoidea</taxon>
        <taxon>Portunidae</taxon>
        <taxon>Portuninae</taxon>
        <taxon>Scylla</taxon>
    </lineage>
</organism>
<reference evidence="2" key="1">
    <citation type="submission" date="2015-09" db="EMBL/GenBank/DDBJ databases">
        <title>Scylla olivacea transcriptome.</title>
        <authorList>
            <person name="Ikhwanuddin M."/>
        </authorList>
    </citation>
    <scope>NUCLEOTIDE SEQUENCE</scope>
</reference>
<dbReference type="GO" id="GO:0071897">
    <property type="term" value="P:DNA biosynthetic process"/>
    <property type="evidence" value="ECO:0007669"/>
    <property type="project" value="UniProtKB-ARBA"/>
</dbReference>
<sequence>MRCCLVMRDVSKAFDKVWHYGLKYKLNNIRLPLILSKILCNFLDNRTAQIALTNITGPPFPINSGVPQGSSISPTLYALYTHDLPAAAPGCLNITYADDITQIITYPGKSKNMLAKKVENEITKINNYEKKWKIKTNTNKFTIIPIAMRDPPPITINDSVIPYSKDGTILGIKISNRGIRSHITQRKNTASIALAQLRRFYKLKTRIKTHIIKACIIPKLTYPSYPLNASTKTAMQSLQHVQNKALRFAFSESYPYTKTIEEMHIASRLKPINITLYNRGNKTKEKMINELNDVHYIELMTSDNENPKNHQWFRRPHLTLNKEPPEPIYTQADLLNV</sequence>
<name>A0A0P4VW23_SCYOL</name>
<dbReference type="AlphaFoldDB" id="A0A0P4VW23"/>